<evidence type="ECO:0008006" key="3">
    <source>
        <dbReference type="Google" id="ProtNLM"/>
    </source>
</evidence>
<reference evidence="2" key="1">
    <citation type="submission" date="2009-12" db="EMBL/GenBank/DDBJ databases">
        <title>Complete sequence of Treponema azotonutricium strain ZAS-9.</title>
        <authorList>
            <person name="Tetu S.G."/>
            <person name="Matson E."/>
            <person name="Ren Q."/>
            <person name="Seshadri R."/>
            <person name="Elbourne L."/>
            <person name="Hassan K.A."/>
            <person name="Durkin A."/>
            <person name="Radune D."/>
            <person name="Mohamoud Y."/>
            <person name="Shay R."/>
            <person name="Jin S."/>
            <person name="Zhang X."/>
            <person name="Lucey K."/>
            <person name="Ballor N.R."/>
            <person name="Ottesen E."/>
            <person name="Rosenthal R."/>
            <person name="Allen A."/>
            <person name="Leadbetter J.R."/>
            <person name="Paulsen I.T."/>
        </authorList>
    </citation>
    <scope>NUCLEOTIDE SEQUENCE [LARGE SCALE GENOMIC DNA]</scope>
    <source>
        <strain evidence="2">ATCC BAA-888 / DSM 13862 / ZAS-9</strain>
    </source>
</reference>
<dbReference type="EMBL" id="CP001841">
    <property type="protein sequence ID" value="AEF81531.1"/>
    <property type="molecule type" value="Genomic_DNA"/>
</dbReference>
<accession>F5YDY9</accession>
<dbReference type="NCBIfam" id="TIGR02757">
    <property type="entry name" value="TIGR02757 family protein"/>
    <property type="match status" value="1"/>
</dbReference>
<dbReference type="InParanoid" id="F5YDY9"/>
<name>F5YDY9_LEAAZ</name>
<dbReference type="eggNOG" id="COG0177">
    <property type="taxonomic scope" value="Bacteria"/>
</dbReference>
<dbReference type="Proteomes" id="UP000009222">
    <property type="component" value="Chromosome"/>
</dbReference>
<dbReference type="KEGG" id="taz:TREAZ_1566"/>
<dbReference type="RefSeq" id="WP_015710451.1">
    <property type="nucleotide sequence ID" value="NC_015577.1"/>
</dbReference>
<dbReference type="STRING" id="545695.TREAZ_1566"/>
<organism evidence="1 2">
    <name type="scientific">Leadbettera azotonutricia (strain ATCC BAA-888 / DSM 13862 / ZAS-9)</name>
    <name type="common">Treponema azotonutricium</name>
    <dbReference type="NCBI Taxonomy" id="545695"/>
    <lineage>
        <taxon>Bacteria</taxon>
        <taxon>Pseudomonadati</taxon>
        <taxon>Spirochaetota</taxon>
        <taxon>Spirochaetia</taxon>
        <taxon>Spirochaetales</taxon>
        <taxon>Breznakiellaceae</taxon>
        <taxon>Leadbettera</taxon>
    </lineage>
</organism>
<sequence length="230" mass="25655">MDPVQFPHRFSKREDIEIAAFLASAIAWGRRDLIIKSAERMFSLLGLSPHAFIMDGDYKKLKENCVHRTFFEKDLKYFCKGFKACYKKYGNLENLFASALNAPGGSGDIWEGIVLFREEMAKGNGGVYTKHIANSEANSACKRINLSLRWLVRREGPIDLGIWKGISPSLLIIPLDVHVGRVSRSLGLLASGRQANDKKTAIALTEKLRGFCLEDPIKYDLALFGMGAAL</sequence>
<dbReference type="Pfam" id="PF09674">
    <property type="entry name" value="DUF2400"/>
    <property type="match status" value="1"/>
</dbReference>
<dbReference type="HOGENOM" id="CLU_064298_0_0_12"/>
<proteinExistence type="predicted"/>
<dbReference type="AlphaFoldDB" id="F5YDY9"/>
<reference evidence="1 2" key="2">
    <citation type="journal article" date="2011" name="ISME J.">
        <title>RNA-seq reveals cooperative metabolic interactions between two termite-gut spirochete species in co-culture.</title>
        <authorList>
            <person name="Rosenthal A.Z."/>
            <person name="Matson E.G."/>
            <person name="Eldar A."/>
            <person name="Leadbetter J.R."/>
        </authorList>
    </citation>
    <scope>NUCLEOTIDE SEQUENCE [LARGE SCALE GENOMIC DNA]</scope>
    <source>
        <strain evidence="2">ATCC BAA-888 / DSM 13862 / ZAS-9</strain>
    </source>
</reference>
<protein>
    <recommendedName>
        <fullName evidence="3">TIGR02757 family protein</fullName>
    </recommendedName>
</protein>
<evidence type="ECO:0000313" key="2">
    <source>
        <dbReference type="Proteomes" id="UP000009222"/>
    </source>
</evidence>
<gene>
    <name evidence="1" type="ordered locus">TREAZ_1566</name>
</gene>
<keyword evidence="2" id="KW-1185">Reference proteome</keyword>
<evidence type="ECO:0000313" key="1">
    <source>
        <dbReference type="EMBL" id="AEF81531.1"/>
    </source>
</evidence>
<dbReference type="InterPro" id="IPR014127">
    <property type="entry name" value="CHP02757"/>
</dbReference>